<keyword evidence="2" id="KW-1185">Reference proteome</keyword>
<name>A0A9P9J9A7_9HYPO</name>
<dbReference type="Proteomes" id="UP000717696">
    <property type="component" value="Unassembled WGS sequence"/>
</dbReference>
<organism evidence="1 2">
    <name type="scientific">Dactylonectria estremocensis</name>
    <dbReference type="NCBI Taxonomy" id="1079267"/>
    <lineage>
        <taxon>Eukaryota</taxon>
        <taxon>Fungi</taxon>
        <taxon>Dikarya</taxon>
        <taxon>Ascomycota</taxon>
        <taxon>Pezizomycotina</taxon>
        <taxon>Sordariomycetes</taxon>
        <taxon>Hypocreomycetidae</taxon>
        <taxon>Hypocreales</taxon>
        <taxon>Nectriaceae</taxon>
        <taxon>Dactylonectria</taxon>
    </lineage>
</organism>
<protein>
    <submittedName>
        <fullName evidence="1">Uncharacterized protein</fullName>
    </submittedName>
</protein>
<accession>A0A9P9J9A7</accession>
<dbReference type="AlphaFoldDB" id="A0A9P9J9A7"/>
<evidence type="ECO:0000313" key="1">
    <source>
        <dbReference type="EMBL" id="KAH7146988.1"/>
    </source>
</evidence>
<comment type="caution">
    <text evidence="1">The sequence shown here is derived from an EMBL/GenBank/DDBJ whole genome shotgun (WGS) entry which is preliminary data.</text>
</comment>
<sequence length="272" mass="31131">MTSSADLTHRYYSPINGSETELRTRLVVSEFFTGWPVYLGNREWLKLSSLLTPNARFATKEYRGNYVPQVINTWSGLRVVAPDTPYVAAAGANQLYFIDTRFDPETAQHIKEHIERATVPGEPDEVIWIDEISATAEVRNTLTNETVFVFDPPYARVLFAAGINRLNPKLKLPEHEPAGDWLVTYDIGTSLTRRQPRDCSSYGCYHPEDCRRQSHDQCDVCHRSRVDNWCSRAMTNAVGVCRPLCNKAVDTPKEHGETDASYYQRMEKLHWK</sequence>
<gene>
    <name evidence="1" type="ORF">B0J13DRAFT_621914</name>
</gene>
<dbReference type="OrthoDB" id="4812218at2759"/>
<dbReference type="EMBL" id="JAGMUU010000008">
    <property type="protein sequence ID" value="KAH7146988.1"/>
    <property type="molecule type" value="Genomic_DNA"/>
</dbReference>
<proteinExistence type="predicted"/>
<reference evidence="1" key="1">
    <citation type="journal article" date="2021" name="Nat. Commun.">
        <title>Genetic determinants of endophytism in the Arabidopsis root mycobiome.</title>
        <authorList>
            <person name="Mesny F."/>
            <person name="Miyauchi S."/>
            <person name="Thiergart T."/>
            <person name="Pickel B."/>
            <person name="Atanasova L."/>
            <person name="Karlsson M."/>
            <person name="Huettel B."/>
            <person name="Barry K.W."/>
            <person name="Haridas S."/>
            <person name="Chen C."/>
            <person name="Bauer D."/>
            <person name="Andreopoulos W."/>
            <person name="Pangilinan J."/>
            <person name="LaButti K."/>
            <person name="Riley R."/>
            <person name="Lipzen A."/>
            <person name="Clum A."/>
            <person name="Drula E."/>
            <person name="Henrissat B."/>
            <person name="Kohler A."/>
            <person name="Grigoriev I.V."/>
            <person name="Martin F.M."/>
            <person name="Hacquard S."/>
        </authorList>
    </citation>
    <scope>NUCLEOTIDE SEQUENCE</scope>
    <source>
        <strain evidence="1">MPI-CAGE-AT-0021</strain>
    </source>
</reference>
<evidence type="ECO:0000313" key="2">
    <source>
        <dbReference type="Proteomes" id="UP000717696"/>
    </source>
</evidence>